<sequence>MQESQLKEYVVRNFYKDKGQYQGEWAKLTPEGIYELLKQHSGHSKHAARELLFKMTEKNWTIAATMHNGGFDKNAPFHITVRLKGQSAHHLNCKVNDCGKVYLYEITNKPINYN</sequence>
<dbReference type="RefSeq" id="WP_290264534.1">
    <property type="nucleotide sequence ID" value="NZ_JAUFQG010000006.1"/>
</dbReference>
<name>A0ABV8UYJ3_9GAMM</name>
<evidence type="ECO:0000313" key="2">
    <source>
        <dbReference type="Proteomes" id="UP001595840"/>
    </source>
</evidence>
<keyword evidence="2" id="KW-1185">Reference proteome</keyword>
<proteinExistence type="predicted"/>
<gene>
    <name evidence="1" type="ORF">ACFOX3_00430</name>
</gene>
<dbReference type="Proteomes" id="UP001595840">
    <property type="component" value="Unassembled WGS sequence"/>
</dbReference>
<reference evidence="2" key="1">
    <citation type="journal article" date="2019" name="Int. J. Syst. Evol. Microbiol.">
        <title>The Global Catalogue of Microorganisms (GCM) 10K type strain sequencing project: providing services to taxonomists for standard genome sequencing and annotation.</title>
        <authorList>
            <consortium name="The Broad Institute Genomics Platform"/>
            <consortium name="The Broad Institute Genome Sequencing Center for Infectious Disease"/>
            <person name="Wu L."/>
            <person name="Ma J."/>
        </authorList>
    </citation>
    <scope>NUCLEOTIDE SEQUENCE [LARGE SCALE GENOMIC DNA]</scope>
    <source>
        <strain evidence="2">CECT 8570</strain>
    </source>
</reference>
<comment type="caution">
    <text evidence="1">The sequence shown here is derived from an EMBL/GenBank/DDBJ whole genome shotgun (WGS) entry which is preliminary data.</text>
</comment>
<dbReference type="EMBL" id="JBHSCX010000001">
    <property type="protein sequence ID" value="MFC4360740.1"/>
    <property type="molecule type" value="Genomic_DNA"/>
</dbReference>
<organism evidence="1 2">
    <name type="scientific">Simiduia curdlanivorans</name>
    <dbReference type="NCBI Taxonomy" id="1492769"/>
    <lineage>
        <taxon>Bacteria</taxon>
        <taxon>Pseudomonadati</taxon>
        <taxon>Pseudomonadota</taxon>
        <taxon>Gammaproteobacteria</taxon>
        <taxon>Cellvibrionales</taxon>
        <taxon>Cellvibrionaceae</taxon>
        <taxon>Simiduia</taxon>
    </lineage>
</organism>
<accession>A0ABV8UYJ3</accession>
<protein>
    <submittedName>
        <fullName evidence="1">Uncharacterized protein</fullName>
    </submittedName>
</protein>
<evidence type="ECO:0000313" key="1">
    <source>
        <dbReference type="EMBL" id="MFC4360740.1"/>
    </source>
</evidence>